<sequence>MAGKNFSEKHRILYYEGDQNAHVTLPMLVNMMVLASEDQSELLGVGPKKMSTTGLGWVVTQYQIKIKKMPKINEEVTISTEAINHNAYFCQRDFWISDKEGNELVHATSIFVMMDLQKRKMQKLIPEILEPYESEEVKQIIRLPKIIEPEDGEKLSHQYSVRYLDIDQNRHVNNSRYFEWMINTLDDEVLTNNFPSEVNVRYHVEVQPGAMINSKAIRSGSQGDFRTNHKIFVDDTLCTEANIEWQSYLE</sequence>
<keyword evidence="4" id="KW-0276">Fatty acid metabolism</keyword>
<dbReference type="KEGG" id="pce:PECL_504"/>
<dbReference type="GO" id="GO:0016297">
    <property type="term" value="F:fatty acyl-[ACP] hydrolase activity"/>
    <property type="evidence" value="ECO:0007669"/>
    <property type="project" value="InterPro"/>
</dbReference>
<dbReference type="Pfam" id="PF01643">
    <property type="entry name" value="Acyl-ACP_TE"/>
    <property type="match status" value="1"/>
</dbReference>
<gene>
    <name evidence="10" type="primary">fat</name>
    <name evidence="10" type="ordered locus">PECL_504</name>
</gene>
<evidence type="ECO:0000313" key="10">
    <source>
        <dbReference type="EMBL" id="AEV94806.1"/>
    </source>
</evidence>
<evidence type="ECO:0000256" key="4">
    <source>
        <dbReference type="ARBA" id="ARBA00022832"/>
    </source>
</evidence>
<dbReference type="GO" id="GO:0000036">
    <property type="term" value="F:acyl carrier activity"/>
    <property type="evidence" value="ECO:0007669"/>
    <property type="project" value="TreeGrafter"/>
</dbReference>
<feature type="domain" description="Acyl-ACP thioesterase-like C-terminal" evidence="9">
    <location>
        <begin position="152"/>
        <end position="246"/>
    </location>
</feature>
<dbReference type="STRING" id="701521.PECL_504"/>
<dbReference type="Gene3D" id="3.10.129.10">
    <property type="entry name" value="Hotdog Thioesterase"/>
    <property type="match status" value="1"/>
</dbReference>
<dbReference type="eggNOG" id="COG3884">
    <property type="taxonomic scope" value="Bacteria"/>
</dbReference>
<accession>G8PBY7</accession>
<keyword evidence="6" id="KW-0443">Lipid metabolism</keyword>
<dbReference type="InterPro" id="IPR002864">
    <property type="entry name" value="Acyl-ACP_thioesterase_NHD"/>
</dbReference>
<keyword evidence="3" id="KW-0378">Hydrolase</keyword>
<dbReference type="CDD" id="cd00586">
    <property type="entry name" value="4HBT"/>
    <property type="match status" value="1"/>
</dbReference>
<keyword evidence="11" id="KW-1185">Reference proteome</keyword>
<evidence type="ECO:0000256" key="3">
    <source>
        <dbReference type="ARBA" id="ARBA00022801"/>
    </source>
</evidence>
<name>G8PBY7_PEDCP</name>
<evidence type="ECO:0000256" key="2">
    <source>
        <dbReference type="ARBA" id="ARBA00022516"/>
    </source>
</evidence>
<keyword evidence="5" id="KW-0809">Transit peptide</keyword>
<evidence type="ECO:0000259" key="9">
    <source>
        <dbReference type="Pfam" id="PF20791"/>
    </source>
</evidence>
<dbReference type="Pfam" id="PF20791">
    <property type="entry name" value="Acyl-ACP_TE_C"/>
    <property type="match status" value="1"/>
</dbReference>
<dbReference type="InterPro" id="IPR049427">
    <property type="entry name" value="Acyl-ACP_TE_C"/>
</dbReference>
<evidence type="ECO:0000256" key="5">
    <source>
        <dbReference type="ARBA" id="ARBA00022946"/>
    </source>
</evidence>
<dbReference type="EMBL" id="CP003137">
    <property type="protein sequence ID" value="AEV94806.1"/>
    <property type="molecule type" value="Genomic_DNA"/>
</dbReference>
<dbReference type="PATRIC" id="fig|701521.8.peg.482"/>
<dbReference type="PANTHER" id="PTHR31727:SF6">
    <property type="entry name" value="OLEOYL-ACYL CARRIER PROTEIN THIOESTERASE 1, CHLOROPLASTIC"/>
    <property type="match status" value="1"/>
</dbReference>
<keyword evidence="2" id="KW-0444">Lipid biosynthesis</keyword>
<dbReference type="HOGENOM" id="CLU_045466_2_0_9"/>
<evidence type="ECO:0000256" key="7">
    <source>
        <dbReference type="ARBA" id="ARBA00023160"/>
    </source>
</evidence>
<protein>
    <submittedName>
        <fullName evidence="10">Oleoyl-[acyl-carrier protein] thioesterase</fullName>
    </submittedName>
</protein>
<organism evidence="10 11">
    <name type="scientific">Pediococcus claussenii (strain ATCC BAA-344 / DSM 14800 / JCM 18046 / KCTC 3811 / LMG 21948 / P06)</name>
    <dbReference type="NCBI Taxonomy" id="701521"/>
    <lineage>
        <taxon>Bacteria</taxon>
        <taxon>Bacillati</taxon>
        <taxon>Bacillota</taxon>
        <taxon>Bacilli</taxon>
        <taxon>Lactobacillales</taxon>
        <taxon>Lactobacillaceae</taxon>
        <taxon>Pediococcus</taxon>
    </lineage>
</organism>
<dbReference type="SUPFAM" id="SSF54637">
    <property type="entry name" value="Thioesterase/thiol ester dehydrase-isomerase"/>
    <property type="match status" value="2"/>
</dbReference>
<dbReference type="RefSeq" id="WP_014215003.1">
    <property type="nucleotide sequence ID" value="NC_016605.1"/>
</dbReference>
<dbReference type="PANTHER" id="PTHR31727">
    <property type="entry name" value="OLEOYL-ACYL CARRIER PROTEIN THIOESTERASE 1, CHLOROPLASTIC"/>
    <property type="match status" value="1"/>
</dbReference>
<evidence type="ECO:0000313" key="11">
    <source>
        <dbReference type="Proteomes" id="UP000005444"/>
    </source>
</evidence>
<comment type="similarity">
    <text evidence="1">Belongs to the acyl-ACP thioesterase family.</text>
</comment>
<feature type="domain" description="Acyl-ACP thioesterase N-terminal hotdog" evidence="8">
    <location>
        <begin position="3"/>
        <end position="132"/>
    </location>
</feature>
<proteinExistence type="inferred from homology"/>
<reference evidence="10 11" key="1">
    <citation type="journal article" date="2012" name="J. Bacteriol.">
        <title>Complete Genome Sequence of the Beer Spoilage Organism Pediococcus claussenii ATCC BAA-344T.</title>
        <authorList>
            <person name="Pittet V."/>
            <person name="Abegunde T."/>
            <person name="Marfleet T."/>
            <person name="Haakensen M."/>
            <person name="Morrow K."/>
            <person name="Jayaprakash T."/>
            <person name="Schroeder K."/>
            <person name="Trost B."/>
            <person name="Byrns S."/>
            <person name="Bergsveinson J."/>
            <person name="Kusalik A."/>
            <person name="Ziola B."/>
        </authorList>
    </citation>
    <scope>NUCLEOTIDE SEQUENCE [LARGE SCALE GENOMIC DNA]</scope>
    <source>
        <strain evidence="10 11">ATCC BAA-344</strain>
    </source>
</reference>
<dbReference type="AlphaFoldDB" id="G8PBY7"/>
<evidence type="ECO:0000256" key="6">
    <source>
        <dbReference type="ARBA" id="ARBA00023098"/>
    </source>
</evidence>
<dbReference type="Proteomes" id="UP000005444">
    <property type="component" value="Chromosome"/>
</dbReference>
<evidence type="ECO:0000256" key="1">
    <source>
        <dbReference type="ARBA" id="ARBA00006500"/>
    </source>
</evidence>
<dbReference type="InterPro" id="IPR045023">
    <property type="entry name" value="FATA/B"/>
</dbReference>
<keyword evidence="7" id="KW-0275">Fatty acid biosynthesis</keyword>
<dbReference type="InterPro" id="IPR029069">
    <property type="entry name" value="HotDog_dom_sf"/>
</dbReference>
<evidence type="ECO:0000259" key="8">
    <source>
        <dbReference type="Pfam" id="PF01643"/>
    </source>
</evidence>